<dbReference type="InterPro" id="IPR029063">
    <property type="entry name" value="SAM-dependent_MTases_sf"/>
</dbReference>
<dbReference type="RefSeq" id="WP_400187875.1">
    <property type="nucleotide sequence ID" value="NZ_JBGORX010000003.1"/>
</dbReference>
<proteinExistence type="predicted"/>
<comment type="caution">
    <text evidence="4">The sequence shown here is derived from an EMBL/GenBank/DDBJ whole genome shotgun (WGS) entry which is preliminary data.</text>
</comment>
<evidence type="ECO:0000313" key="5">
    <source>
        <dbReference type="Proteomes" id="UP001615550"/>
    </source>
</evidence>
<accession>A0ABW8D8M6</accession>
<dbReference type="Proteomes" id="UP001615550">
    <property type="component" value="Unassembled WGS sequence"/>
</dbReference>
<dbReference type="PANTHER" id="PTHR43861:SF1">
    <property type="entry name" value="TRANS-ACONITATE 2-METHYLTRANSFERASE"/>
    <property type="match status" value="1"/>
</dbReference>
<dbReference type="CDD" id="cd02440">
    <property type="entry name" value="AdoMet_MTases"/>
    <property type="match status" value="1"/>
</dbReference>
<dbReference type="PANTHER" id="PTHR43861">
    <property type="entry name" value="TRANS-ACONITATE 2-METHYLTRANSFERASE-RELATED"/>
    <property type="match status" value="1"/>
</dbReference>
<feature type="domain" description="Methyltransferase" evidence="3">
    <location>
        <begin position="34"/>
        <end position="124"/>
    </location>
</feature>
<evidence type="ECO:0000256" key="2">
    <source>
        <dbReference type="ARBA" id="ARBA00022679"/>
    </source>
</evidence>
<dbReference type="InterPro" id="IPR041698">
    <property type="entry name" value="Methyltransf_25"/>
</dbReference>
<organism evidence="4 5">
    <name type="scientific">Legionella lytica</name>
    <dbReference type="NCBI Taxonomy" id="96232"/>
    <lineage>
        <taxon>Bacteria</taxon>
        <taxon>Pseudomonadati</taxon>
        <taxon>Pseudomonadota</taxon>
        <taxon>Gammaproteobacteria</taxon>
        <taxon>Legionellales</taxon>
        <taxon>Legionellaceae</taxon>
        <taxon>Legionella</taxon>
    </lineage>
</organism>
<evidence type="ECO:0000256" key="1">
    <source>
        <dbReference type="ARBA" id="ARBA00022603"/>
    </source>
</evidence>
<keyword evidence="2" id="KW-0808">Transferase</keyword>
<name>A0ABW8D8M6_9GAMM</name>
<keyword evidence="1" id="KW-0489">Methyltransferase</keyword>
<keyword evidence="5" id="KW-1185">Reference proteome</keyword>
<dbReference type="SUPFAM" id="SSF53335">
    <property type="entry name" value="S-adenosyl-L-methionine-dependent methyltransferases"/>
    <property type="match status" value="1"/>
</dbReference>
<reference evidence="4 5" key="1">
    <citation type="submission" date="2024-08" db="EMBL/GenBank/DDBJ databases">
        <title>Draft Genome Sequence of Legionella lytica strain DSB2004, Isolated From a Fire Sprinkler System.</title>
        <authorList>
            <person name="Everhart A.D."/>
            <person name="Kidane D.T."/>
            <person name="Farone A.L."/>
            <person name="Farone M.B."/>
        </authorList>
    </citation>
    <scope>NUCLEOTIDE SEQUENCE [LARGE SCALE GENOMIC DNA]</scope>
    <source>
        <strain evidence="4 5">DSB2004</strain>
    </source>
</reference>
<protein>
    <submittedName>
        <fullName evidence="4">Trans-aconitate 2-methyltransferase</fullName>
    </submittedName>
</protein>
<sequence length="255" mass="29898">MIWDPEQYALGNYFQTQINEKFRSTFSVRPFGTILDVGCGDGQYSNFLAKTYKNSQIQAIDNSAEMIAHAKDYWSSQNLSFDVQRIETYQQSYMYDFVLSFWCLHWTKIEVAFANIYQALKIEGRFYATFSSFSESSILQIWYELAKRGQHLGVANDNIQRLLPYTNYFYRVLNALNRTPFRQVKMDLKTYRIALPNVNYMKNLILILPAIKKIPEAQQGELIADMLNAFEHICQCKYGGQLYYETRPIFIEAVK</sequence>
<evidence type="ECO:0000313" key="4">
    <source>
        <dbReference type="EMBL" id="MFJ1269058.1"/>
    </source>
</evidence>
<gene>
    <name evidence="4" type="ORF">ACD661_10855</name>
</gene>
<dbReference type="Pfam" id="PF13649">
    <property type="entry name" value="Methyltransf_25"/>
    <property type="match status" value="1"/>
</dbReference>
<evidence type="ECO:0000259" key="3">
    <source>
        <dbReference type="Pfam" id="PF13649"/>
    </source>
</evidence>
<dbReference type="Gene3D" id="3.40.50.150">
    <property type="entry name" value="Vaccinia Virus protein VP39"/>
    <property type="match status" value="1"/>
</dbReference>
<dbReference type="EMBL" id="JBGORX010000003">
    <property type="protein sequence ID" value="MFJ1269058.1"/>
    <property type="molecule type" value="Genomic_DNA"/>
</dbReference>